<evidence type="ECO:0000313" key="1">
    <source>
        <dbReference type="EMBL" id="MPN13629.1"/>
    </source>
</evidence>
<dbReference type="EMBL" id="VSSQ01060149">
    <property type="protein sequence ID" value="MPN13629.1"/>
    <property type="molecule type" value="Genomic_DNA"/>
</dbReference>
<sequence>MLNEQKASGAMGATEFEERRLILEGGRSDNYANAELVALKERYARAELTTAAYMQERNRLLNIG</sequence>
<name>A0A645FJV6_9ZZZZ</name>
<evidence type="ECO:0008006" key="2">
    <source>
        <dbReference type="Google" id="ProtNLM"/>
    </source>
</evidence>
<proteinExistence type="predicted"/>
<accession>A0A645FJV6</accession>
<gene>
    <name evidence="1" type="ORF">SDC9_160951</name>
</gene>
<organism evidence="1">
    <name type="scientific">bioreactor metagenome</name>
    <dbReference type="NCBI Taxonomy" id="1076179"/>
    <lineage>
        <taxon>unclassified sequences</taxon>
        <taxon>metagenomes</taxon>
        <taxon>ecological metagenomes</taxon>
    </lineage>
</organism>
<protein>
    <recommendedName>
        <fullName evidence="2">SHOCT domain-containing protein</fullName>
    </recommendedName>
</protein>
<dbReference type="AlphaFoldDB" id="A0A645FJV6"/>
<comment type="caution">
    <text evidence="1">The sequence shown here is derived from an EMBL/GenBank/DDBJ whole genome shotgun (WGS) entry which is preliminary data.</text>
</comment>
<reference evidence="1" key="1">
    <citation type="submission" date="2019-08" db="EMBL/GenBank/DDBJ databases">
        <authorList>
            <person name="Kucharzyk K."/>
            <person name="Murdoch R.W."/>
            <person name="Higgins S."/>
            <person name="Loffler F."/>
        </authorList>
    </citation>
    <scope>NUCLEOTIDE SEQUENCE</scope>
</reference>